<keyword evidence="7 11" id="KW-0798">TonB box</keyword>
<accession>A0A2S2E705</accession>
<dbReference type="Proteomes" id="UP000245728">
    <property type="component" value="Chromosome"/>
</dbReference>
<dbReference type="AlphaFoldDB" id="A0A2S2E705"/>
<evidence type="ECO:0000256" key="7">
    <source>
        <dbReference type="ARBA" id="ARBA00023077"/>
    </source>
</evidence>
<evidence type="ECO:0000256" key="9">
    <source>
        <dbReference type="ARBA" id="ARBA00023237"/>
    </source>
</evidence>
<dbReference type="InterPro" id="IPR037066">
    <property type="entry name" value="Plug_dom_sf"/>
</dbReference>
<feature type="signal peptide" evidence="13">
    <location>
        <begin position="1"/>
        <end position="23"/>
    </location>
</feature>
<dbReference type="GO" id="GO:0006811">
    <property type="term" value="P:monoatomic ion transport"/>
    <property type="evidence" value="ECO:0007669"/>
    <property type="project" value="UniProtKB-KW"/>
</dbReference>
<dbReference type="OrthoDB" id="9764669at2"/>
<feature type="domain" description="TonB-dependent receptor-like beta-barrel" evidence="14">
    <location>
        <begin position="166"/>
        <end position="595"/>
    </location>
</feature>
<evidence type="ECO:0000256" key="11">
    <source>
        <dbReference type="PROSITE-ProRule" id="PRU10143"/>
    </source>
</evidence>
<dbReference type="Pfam" id="PF00593">
    <property type="entry name" value="TonB_dep_Rec_b-barrel"/>
    <property type="match status" value="1"/>
</dbReference>
<dbReference type="CDD" id="cd01347">
    <property type="entry name" value="ligand_gated_channel"/>
    <property type="match status" value="1"/>
</dbReference>
<dbReference type="KEGG" id="salh:HMF8227_02941"/>
<evidence type="ECO:0000256" key="3">
    <source>
        <dbReference type="ARBA" id="ARBA00022452"/>
    </source>
</evidence>
<evidence type="ECO:0000256" key="13">
    <source>
        <dbReference type="SAM" id="SignalP"/>
    </source>
</evidence>
<evidence type="ECO:0000256" key="8">
    <source>
        <dbReference type="ARBA" id="ARBA00023136"/>
    </source>
</evidence>
<dbReference type="InterPro" id="IPR000531">
    <property type="entry name" value="Beta-barrel_TonB"/>
</dbReference>
<evidence type="ECO:0000313" key="16">
    <source>
        <dbReference type="EMBL" id="AWL13389.1"/>
    </source>
</evidence>
<dbReference type="InterPro" id="IPR039426">
    <property type="entry name" value="TonB-dep_rcpt-like"/>
</dbReference>
<dbReference type="InterPro" id="IPR012910">
    <property type="entry name" value="Plug_dom"/>
</dbReference>
<dbReference type="Gene3D" id="2.170.130.10">
    <property type="entry name" value="TonB-dependent receptor, plug domain"/>
    <property type="match status" value="1"/>
</dbReference>
<name>A0A2S2E705_9ALTE</name>
<evidence type="ECO:0000256" key="2">
    <source>
        <dbReference type="ARBA" id="ARBA00022448"/>
    </source>
</evidence>
<evidence type="ECO:0000256" key="1">
    <source>
        <dbReference type="ARBA" id="ARBA00004571"/>
    </source>
</evidence>
<comment type="similarity">
    <text evidence="10 12">Belongs to the TonB-dependent receptor family.</text>
</comment>
<organism evidence="16 17">
    <name type="scientific">Saliniradius amylolyticus</name>
    <dbReference type="NCBI Taxonomy" id="2183582"/>
    <lineage>
        <taxon>Bacteria</taxon>
        <taxon>Pseudomonadati</taxon>
        <taxon>Pseudomonadota</taxon>
        <taxon>Gammaproteobacteria</taxon>
        <taxon>Alteromonadales</taxon>
        <taxon>Alteromonadaceae</taxon>
        <taxon>Saliniradius</taxon>
    </lineage>
</organism>
<evidence type="ECO:0000259" key="14">
    <source>
        <dbReference type="Pfam" id="PF00593"/>
    </source>
</evidence>
<dbReference type="Gene3D" id="2.40.170.20">
    <property type="entry name" value="TonB-dependent receptor, beta-barrel domain"/>
    <property type="match status" value="1"/>
</dbReference>
<gene>
    <name evidence="16" type="ORF">HMF8227_02941</name>
</gene>
<protein>
    <submittedName>
        <fullName evidence="16">Vitamin B12 transporter BtuB</fullName>
    </submittedName>
</protein>
<dbReference type="PANTHER" id="PTHR30069:SF53">
    <property type="entry name" value="COLICIN I RECEPTOR-RELATED"/>
    <property type="match status" value="1"/>
</dbReference>
<keyword evidence="5 13" id="KW-0732">Signal</keyword>
<keyword evidence="3 10" id="KW-1134">Transmembrane beta strand</keyword>
<evidence type="ECO:0000256" key="4">
    <source>
        <dbReference type="ARBA" id="ARBA00022692"/>
    </source>
</evidence>
<evidence type="ECO:0000313" key="17">
    <source>
        <dbReference type="Proteomes" id="UP000245728"/>
    </source>
</evidence>
<keyword evidence="6" id="KW-0406">Ion transport</keyword>
<keyword evidence="4 10" id="KW-0812">Transmembrane</keyword>
<dbReference type="GO" id="GO:0009279">
    <property type="term" value="C:cell outer membrane"/>
    <property type="evidence" value="ECO:0007669"/>
    <property type="project" value="UniProtKB-SubCell"/>
</dbReference>
<dbReference type="PROSITE" id="PS52016">
    <property type="entry name" value="TONB_DEPENDENT_REC_3"/>
    <property type="match status" value="1"/>
</dbReference>
<dbReference type="PANTHER" id="PTHR30069">
    <property type="entry name" value="TONB-DEPENDENT OUTER MEMBRANE RECEPTOR"/>
    <property type="match status" value="1"/>
</dbReference>
<dbReference type="EMBL" id="CP029347">
    <property type="protein sequence ID" value="AWL13389.1"/>
    <property type="molecule type" value="Genomic_DNA"/>
</dbReference>
<reference evidence="16 17" key="1">
    <citation type="submission" date="2018-05" db="EMBL/GenBank/DDBJ databases">
        <title>Salinimonas sp. HMF8227 Genome sequencing and assembly.</title>
        <authorList>
            <person name="Kang H."/>
            <person name="Kang J."/>
            <person name="Cha I."/>
            <person name="Kim H."/>
            <person name="Joh K."/>
        </authorList>
    </citation>
    <scope>NUCLEOTIDE SEQUENCE [LARGE SCALE GENOMIC DNA]</scope>
    <source>
        <strain evidence="16 17">HMF8227</strain>
    </source>
</reference>
<evidence type="ECO:0000259" key="15">
    <source>
        <dbReference type="Pfam" id="PF07715"/>
    </source>
</evidence>
<evidence type="ECO:0000256" key="12">
    <source>
        <dbReference type="RuleBase" id="RU003357"/>
    </source>
</evidence>
<dbReference type="PROSITE" id="PS00430">
    <property type="entry name" value="TONB_DEPENDENT_REC_1"/>
    <property type="match status" value="1"/>
</dbReference>
<keyword evidence="2 10" id="KW-0813">Transport</keyword>
<feature type="domain" description="TonB-dependent receptor plug" evidence="15">
    <location>
        <begin position="40"/>
        <end position="147"/>
    </location>
</feature>
<feature type="short sequence motif" description="TonB box" evidence="11">
    <location>
        <begin position="28"/>
        <end position="34"/>
    </location>
</feature>
<dbReference type="InterPro" id="IPR010916">
    <property type="entry name" value="TonB_box_CS"/>
</dbReference>
<sequence>MPTPNTRFSAALLCAVLSSSSLADNIETISVTGSRLPINQQQLASALTVIDQDTIERSQALSVLDLLRTQAGINISQSGGRGAVAEIRLRGSESNHTLVLVDGVEINDLGSGGLVDFSHLQLANIARIEILRGPQSALWGSGAIGGVINIITQQARDPRASLSAKLADHSSHNLSAAISNTSGPVSYGVNVNRLDVRGHNIARQGDENDNYDNQLFGGQLNWQLSEQSILKASYRHTDASAEFDAPNYMTTGLPEDADRVTDTTQQQAKLEWHFTPSDASWQHQLGYRFSRNENITFANNDYRNDNDSSKQRLFWQSSVHYDTNSRLTLAVEAIKERFQQAGVNADVNQTRDNTRYALVGDWLHQVTAALSASVSLRYDDNDFFEDSHSYRAGLSYQLTGGHKLYASAGQAVKNPTFTELFGYFPDFFIGNPDLEAEKSQTLEVGGQFALPKQWQLDLSIYDATLDDEITPSADFTSSINASGESERRGGELKLAGQWQKLGLTLDYAYIDARQPNFRGQLQPEQRRARHTGGLTLDYQPSDKISVFISGSYQGTRLDTNFLSFQRVRLPAYSLLSVGGEYRLTDKLALTLRADNALDEDYEDVLGYRGQRRRLWLGLDYSL</sequence>
<evidence type="ECO:0000256" key="6">
    <source>
        <dbReference type="ARBA" id="ARBA00023065"/>
    </source>
</evidence>
<comment type="subcellular location">
    <subcellularLocation>
        <location evidence="1 10">Cell outer membrane</location>
        <topology evidence="1 10">Multi-pass membrane protein</topology>
    </subcellularLocation>
</comment>
<dbReference type="Pfam" id="PF07715">
    <property type="entry name" value="Plug"/>
    <property type="match status" value="1"/>
</dbReference>
<dbReference type="GO" id="GO:0015889">
    <property type="term" value="P:cobalamin transport"/>
    <property type="evidence" value="ECO:0007669"/>
    <property type="project" value="TreeGrafter"/>
</dbReference>
<dbReference type="InterPro" id="IPR036942">
    <property type="entry name" value="Beta-barrel_TonB_sf"/>
</dbReference>
<keyword evidence="9 10" id="KW-0998">Cell outer membrane</keyword>
<keyword evidence="17" id="KW-1185">Reference proteome</keyword>
<keyword evidence="8 10" id="KW-0472">Membrane</keyword>
<proteinExistence type="inferred from homology"/>
<dbReference type="RefSeq" id="WP_109340892.1">
    <property type="nucleotide sequence ID" value="NZ_CP029347.1"/>
</dbReference>
<dbReference type="SUPFAM" id="SSF56935">
    <property type="entry name" value="Porins"/>
    <property type="match status" value="1"/>
</dbReference>
<feature type="chain" id="PRO_5015510877" evidence="13">
    <location>
        <begin position="24"/>
        <end position="622"/>
    </location>
</feature>
<evidence type="ECO:0000256" key="10">
    <source>
        <dbReference type="PROSITE-ProRule" id="PRU01360"/>
    </source>
</evidence>
<evidence type="ECO:0000256" key="5">
    <source>
        <dbReference type="ARBA" id="ARBA00022729"/>
    </source>
</evidence>